<comment type="function">
    <text evidence="2">Decarboxylates L-threonine-O-3-phosphate to yield (R)-1-amino-2-propanol O-2-phosphate, the precursor for the linkage between the nucleotide loop and the corrin ring in cobalamin.</text>
</comment>
<evidence type="ECO:0000256" key="7">
    <source>
        <dbReference type="ARBA" id="ARBA00023239"/>
    </source>
</evidence>
<dbReference type="UniPathway" id="UPA00148"/>
<dbReference type="GO" id="GO:0009236">
    <property type="term" value="P:cobalamin biosynthetic process"/>
    <property type="evidence" value="ECO:0007669"/>
    <property type="project" value="UniProtKB-UniPathway"/>
</dbReference>
<dbReference type="OrthoDB" id="9799304at2"/>
<dbReference type="SUPFAM" id="SSF53383">
    <property type="entry name" value="PLP-dependent transferases"/>
    <property type="match status" value="1"/>
</dbReference>
<evidence type="ECO:0000313" key="12">
    <source>
        <dbReference type="Proteomes" id="UP000220836"/>
    </source>
</evidence>
<dbReference type="EC" id="4.1.1.81" evidence="4"/>
<proteinExistence type="predicted"/>
<dbReference type="InterPro" id="IPR004839">
    <property type="entry name" value="Aminotransferase_I/II_large"/>
</dbReference>
<evidence type="ECO:0000256" key="6">
    <source>
        <dbReference type="ARBA" id="ARBA00022898"/>
    </source>
</evidence>
<dbReference type="GO" id="GO:0030170">
    <property type="term" value="F:pyridoxal phosphate binding"/>
    <property type="evidence" value="ECO:0007669"/>
    <property type="project" value="InterPro"/>
</dbReference>
<evidence type="ECO:0000259" key="10">
    <source>
        <dbReference type="Pfam" id="PF00155"/>
    </source>
</evidence>
<dbReference type="InterPro" id="IPR015422">
    <property type="entry name" value="PyrdxlP-dep_Trfase_small"/>
</dbReference>
<dbReference type="Pfam" id="PF00155">
    <property type="entry name" value="Aminotran_1_2"/>
    <property type="match status" value="1"/>
</dbReference>
<organism evidence="11 12">
    <name type="scientific">Pelagimonas varians</name>
    <dbReference type="NCBI Taxonomy" id="696760"/>
    <lineage>
        <taxon>Bacteria</taxon>
        <taxon>Pseudomonadati</taxon>
        <taxon>Pseudomonadota</taxon>
        <taxon>Alphaproteobacteria</taxon>
        <taxon>Rhodobacterales</taxon>
        <taxon>Roseobacteraceae</taxon>
        <taxon>Pelagimonas</taxon>
    </lineage>
</organism>
<evidence type="ECO:0000256" key="3">
    <source>
        <dbReference type="ARBA" id="ARBA00004953"/>
    </source>
</evidence>
<dbReference type="RefSeq" id="WP_097803928.1">
    <property type="nucleotide sequence ID" value="NZ_FXYH01000004.1"/>
</dbReference>
<comment type="catalytic activity">
    <reaction evidence="9">
        <text>O-phospho-L-threonine + H(+) = (R)-1-aminopropan-2-yl phosphate + CO2</text>
        <dbReference type="Rhea" id="RHEA:11492"/>
        <dbReference type="ChEBI" id="CHEBI:15378"/>
        <dbReference type="ChEBI" id="CHEBI:16526"/>
        <dbReference type="ChEBI" id="CHEBI:58563"/>
        <dbReference type="ChEBI" id="CHEBI:58675"/>
        <dbReference type="EC" id="4.1.1.81"/>
    </reaction>
</comment>
<dbReference type="PROSITE" id="PS00105">
    <property type="entry name" value="AA_TRANSFER_CLASS_1"/>
    <property type="match status" value="1"/>
</dbReference>
<dbReference type="InterPro" id="IPR015424">
    <property type="entry name" value="PyrdxlP-dep_Trfase"/>
</dbReference>
<dbReference type="PANTHER" id="PTHR42885:SF1">
    <property type="entry name" value="THREONINE-PHOSPHATE DECARBOXYLASE"/>
    <property type="match status" value="1"/>
</dbReference>
<dbReference type="InterPro" id="IPR004838">
    <property type="entry name" value="NHTrfase_class1_PyrdxlP-BS"/>
</dbReference>
<dbReference type="Proteomes" id="UP000220836">
    <property type="component" value="Unassembled WGS sequence"/>
</dbReference>
<accession>A0A238K6K3</accession>
<dbReference type="PANTHER" id="PTHR42885">
    <property type="entry name" value="HISTIDINOL-PHOSPHATE AMINOTRANSFERASE-RELATED"/>
    <property type="match status" value="1"/>
</dbReference>
<reference evidence="11 12" key="1">
    <citation type="submission" date="2017-05" db="EMBL/GenBank/DDBJ databases">
        <authorList>
            <person name="Song R."/>
            <person name="Chenine A.L."/>
            <person name="Ruprecht R.M."/>
        </authorList>
    </citation>
    <scope>NUCLEOTIDE SEQUENCE [LARGE SCALE GENOMIC DNA]</scope>
    <source>
        <strain evidence="11 12">CECT 8663</strain>
    </source>
</reference>
<evidence type="ECO:0000256" key="5">
    <source>
        <dbReference type="ARBA" id="ARBA00022573"/>
    </source>
</evidence>
<keyword evidence="6" id="KW-0663">Pyridoxal phosphate</keyword>
<dbReference type="CDD" id="cd00609">
    <property type="entry name" value="AAT_like"/>
    <property type="match status" value="1"/>
</dbReference>
<evidence type="ECO:0000313" key="11">
    <source>
        <dbReference type="EMBL" id="SMX38541.1"/>
    </source>
</evidence>
<keyword evidence="7 11" id="KW-0456">Lyase</keyword>
<evidence type="ECO:0000256" key="1">
    <source>
        <dbReference type="ARBA" id="ARBA00001933"/>
    </source>
</evidence>
<comment type="pathway">
    <text evidence="3">Cofactor biosynthesis; adenosylcobalamin biosynthesis.</text>
</comment>
<dbReference type="NCBIfam" id="TIGR01140">
    <property type="entry name" value="L_thr_O3P_dcar"/>
    <property type="match status" value="1"/>
</dbReference>
<evidence type="ECO:0000256" key="4">
    <source>
        <dbReference type="ARBA" id="ARBA00012285"/>
    </source>
</evidence>
<dbReference type="EMBL" id="FXYH01000004">
    <property type="protein sequence ID" value="SMX38541.1"/>
    <property type="molecule type" value="Genomic_DNA"/>
</dbReference>
<feature type="domain" description="Aminotransferase class I/classII large" evidence="10">
    <location>
        <begin position="60"/>
        <end position="285"/>
    </location>
</feature>
<dbReference type="InterPro" id="IPR005860">
    <property type="entry name" value="CobD"/>
</dbReference>
<dbReference type="InterPro" id="IPR015421">
    <property type="entry name" value="PyrdxlP-dep_Trfase_major"/>
</dbReference>
<name>A0A238K6K3_9RHOB</name>
<dbReference type="Gene3D" id="3.90.1150.10">
    <property type="entry name" value="Aspartate Aminotransferase, domain 1"/>
    <property type="match status" value="1"/>
</dbReference>
<keyword evidence="5" id="KW-0169">Cobalamin biosynthesis</keyword>
<evidence type="ECO:0000256" key="9">
    <source>
        <dbReference type="ARBA" id="ARBA00048531"/>
    </source>
</evidence>
<dbReference type="AlphaFoldDB" id="A0A238K6K3"/>
<gene>
    <name evidence="11" type="primary">cobD</name>
    <name evidence="11" type="ORF">PEV8663_01405</name>
</gene>
<dbReference type="GO" id="GO:0048472">
    <property type="term" value="F:threonine-phosphate decarboxylase activity"/>
    <property type="evidence" value="ECO:0007669"/>
    <property type="project" value="UniProtKB-EC"/>
</dbReference>
<protein>
    <recommendedName>
        <fullName evidence="4">threonine-phosphate decarboxylase</fullName>
        <ecNumber evidence="4">4.1.1.81</ecNumber>
    </recommendedName>
    <alternativeName>
        <fullName evidence="8">L-threonine-O-3-phosphate decarboxylase</fullName>
    </alternativeName>
</protein>
<comment type="cofactor">
    <cofactor evidence="1">
        <name>pyridoxal 5'-phosphate</name>
        <dbReference type="ChEBI" id="CHEBI:597326"/>
    </cofactor>
</comment>
<sequence>MRDHGGNIDGAKALFGGADADWIDLSTGINRVPYNIPQLSDTAWQSLPTRAAIGRLTAAAAHAYRCTAGILPVAGAQAAIQMIPRLGRPGQARVLAPTYNEHAACLRAAGWRVEDVSQVQDLIGADLAVVVNPNNPDGRETTPTALMELSRKVGQLVVDESFGDARPDLSVAPDIEEAENLFVLRSFGKFYGLAGLRLGFVLSCMKNINQLTEMSGPWPVSGLAIEVGEKALLDSDWATKTIDRLRGEITHMDAIASATDWEVLGGTELFRLYRTPDATCAQERLAKSQIWSRIFPWSPHLIRLGLPGTMHEWTRLQEALR</sequence>
<dbReference type="Gene3D" id="3.40.640.10">
    <property type="entry name" value="Type I PLP-dependent aspartate aminotransferase-like (Major domain)"/>
    <property type="match status" value="1"/>
</dbReference>
<keyword evidence="12" id="KW-1185">Reference proteome</keyword>
<evidence type="ECO:0000256" key="8">
    <source>
        <dbReference type="ARBA" id="ARBA00029996"/>
    </source>
</evidence>
<evidence type="ECO:0000256" key="2">
    <source>
        <dbReference type="ARBA" id="ARBA00003444"/>
    </source>
</evidence>